<dbReference type="SUPFAM" id="SSF54427">
    <property type="entry name" value="NTF2-like"/>
    <property type="match status" value="1"/>
</dbReference>
<evidence type="ECO:0000256" key="2">
    <source>
        <dbReference type="ARBA" id="ARBA00011344"/>
    </source>
</evidence>
<feature type="domain" description="RNA polymerase sigma factor 70 region 4 type 2" evidence="8">
    <location>
        <begin position="146"/>
        <end position="194"/>
    </location>
</feature>
<keyword evidence="5" id="KW-0804">Transcription</keyword>
<feature type="region of interest" description="Disordered" evidence="6">
    <location>
        <begin position="113"/>
        <end position="139"/>
    </location>
</feature>
<dbReference type="SUPFAM" id="SSF88659">
    <property type="entry name" value="Sigma3 and sigma4 domains of RNA polymerase sigma factors"/>
    <property type="match status" value="1"/>
</dbReference>
<dbReference type="InterPro" id="IPR039425">
    <property type="entry name" value="RNA_pol_sigma-70-like"/>
</dbReference>
<keyword evidence="3" id="KW-0805">Transcription regulation</keyword>
<evidence type="ECO:0000259" key="8">
    <source>
        <dbReference type="Pfam" id="PF08281"/>
    </source>
</evidence>
<evidence type="ECO:0000256" key="6">
    <source>
        <dbReference type="SAM" id="MobiDB-lite"/>
    </source>
</evidence>
<dbReference type="InterPro" id="IPR013324">
    <property type="entry name" value="RNA_pol_sigma_r3/r4-like"/>
</dbReference>
<dbReference type="PANTHER" id="PTHR43133:SF51">
    <property type="entry name" value="RNA POLYMERASE SIGMA FACTOR"/>
    <property type="match status" value="1"/>
</dbReference>
<feature type="domain" description="RNA polymerase sigma-70 region 2" evidence="7">
    <location>
        <begin position="49"/>
        <end position="110"/>
    </location>
</feature>
<dbReference type="InterPro" id="IPR014284">
    <property type="entry name" value="RNA_pol_sigma-70_dom"/>
</dbReference>
<organism evidence="9 10">
    <name type="scientific">Tautonia plasticadhaerens</name>
    <dbReference type="NCBI Taxonomy" id="2527974"/>
    <lineage>
        <taxon>Bacteria</taxon>
        <taxon>Pseudomonadati</taxon>
        <taxon>Planctomycetota</taxon>
        <taxon>Planctomycetia</taxon>
        <taxon>Isosphaerales</taxon>
        <taxon>Isosphaeraceae</taxon>
        <taxon>Tautonia</taxon>
    </lineage>
</organism>
<dbReference type="GO" id="GO:0003677">
    <property type="term" value="F:DNA binding"/>
    <property type="evidence" value="ECO:0007669"/>
    <property type="project" value="InterPro"/>
</dbReference>
<evidence type="ECO:0000313" key="9">
    <source>
        <dbReference type="EMBL" id="QDV38760.1"/>
    </source>
</evidence>
<dbReference type="Gene3D" id="1.10.1740.10">
    <property type="match status" value="1"/>
</dbReference>
<evidence type="ECO:0000256" key="5">
    <source>
        <dbReference type="ARBA" id="ARBA00023163"/>
    </source>
</evidence>
<name>A0A518HD53_9BACT</name>
<dbReference type="InterPro" id="IPR013325">
    <property type="entry name" value="RNA_pol_sigma_r2"/>
</dbReference>
<dbReference type="Pfam" id="PF08281">
    <property type="entry name" value="Sigma70_r4_2"/>
    <property type="match status" value="1"/>
</dbReference>
<dbReference type="Proteomes" id="UP000317835">
    <property type="component" value="Chromosome"/>
</dbReference>
<dbReference type="InterPro" id="IPR032710">
    <property type="entry name" value="NTF2-like_dom_sf"/>
</dbReference>
<dbReference type="InterPro" id="IPR036388">
    <property type="entry name" value="WH-like_DNA-bd_sf"/>
</dbReference>
<dbReference type="NCBIfam" id="TIGR02937">
    <property type="entry name" value="sigma70-ECF"/>
    <property type="match status" value="1"/>
</dbReference>
<protein>
    <submittedName>
        <fullName evidence="9">ECF RNA polymerase sigma factor SigW</fullName>
    </submittedName>
</protein>
<dbReference type="InterPro" id="IPR007627">
    <property type="entry name" value="RNA_pol_sigma70_r2"/>
</dbReference>
<dbReference type="InterPro" id="IPR013249">
    <property type="entry name" value="RNA_pol_sigma70_r4_t2"/>
</dbReference>
<dbReference type="PANTHER" id="PTHR43133">
    <property type="entry name" value="RNA POLYMERASE ECF-TYPE SIGMA FACTO"/>
    <property type="match status" value="1"/>
</dbReference>
<feature type="region of interest" description="Disordered" evidence="6">
    <location>
        <begin position="286"/>
        <end position="327"/>
    </location>
</feature>
<evidence type="ECO:0000259" key="7">
    <source>
        <dbReference type="Pfam" id="PF04542"/>
    </source>
</evidence>
<keyword evidence="4" id="KW-0731">Sigma factor</keyword>
<dbReference type="Gene3D" id="3.10.450.50">
    <property type="match status" value="1"/>
</dbReference>
<reference evidence="9 10" key="1">
    <citation type="submission" date="2019-02" db="EMBL/GenBank/DDBJ databases">
        <title>Deep-cultivation of Planctomycetes and their phenomic and genomic characterization uncovers novel biology.</title>
        <authorList>
            <person name="Wiegand S."/>
            <person name="Jogler M."/>
            <person name="Boedeker C."/>
            <person name="Pinto D."/>
            <person name="Vollmers J."/>
            <person name="Rivas-Marin E."/>
            <person name="Kohn T."/>
            <person name="Peeters S.H."/>
            <person name="Heuer A."/>
            <person name="Rast P."/>
            <person name="Oberbeckmann S."/>
            <person name="Bunk B."/>
            <person name="Jeske O."/>
            <person name="Meyerdierks A."/>
            <person name="Storesund J.E."/>
            <person name="Kallscheuer N."/>
            <person name="Luecker S."/>
            <person name="Lage O.M."/>
            <person name="Pohl T."/>
            <person name="Merkel B.J."/>
            <person name="Hornburger P."/>
            <person name="Mueller R.-W."/>
            <person name="Bruemmer F."/>
            <person name="Labrenz M."/>
            <person name="Spormann A.M."/>
            <person name="Op den Camp H."/>
            <person name="Overmann J."/>
            <person name="Amann R."/>
            <person name="Jetten M.S.M."/>
            <person name="Mascher T."/>
            <person name="Medema M.H."/>
            <person name="Devos D.P."/>
            <person name="Kaster A.-K."/>
            <person name="Ovreas L."/>
            <person name="Rohde M."/>
            <person name="Galperin M.Y."/>
            <person name="Jogler C."/>
        </authorList>
    </citation>
    <scope>NUCLEOTIDE SEQUENCE [LARGE SCALE GENOMIC DNA]</scope>
    <source>
        <strain evidence="9 10">ElP</strain>
    </source>
</reference>
<dbReference type="CDD" id="cd06171">
    <property type="entry name" value="Sigma70_r4"/>
    <property type="match status" value="1"/>
</dbReference>
<dbReference type="AlphaFoldDB" id="A0A518HD53"/>
<evidence type="ECO:0000256" key="1">
    <source>
        <dbReference type="ARBA" id="ARBA00010641"/>
    </source>
</evidence>
<evidence type="ECO:0000313" key="10">
    <source>
        <dbReference type="Proteomes" id="UP000317835"/>
    </source>
</evidence>
<comment type="similarity">
    <text evidence="1">Belongs to the sigma-70 factor family. ECF subfamily.</text>
</comment>
<evidence type="ECO:0000256" key="4">
    <source>
        <dbReference type="ARBA" id="ARBA00023082"/>
    </source>
</evidence>
<dbReference type="KEGG" id="tpla:ElP_67170"/>
<accession>A0A518HD53</accession>
<dbReference type="Pfam" id="PF04542">
    <property type="entry name" value="Sigma70_r2"/>
    <property type="match status" value="1"/>
</dbReference>
<dbReference type="GO" id="GO:0016987">
    <property type="term" value="F:sigma factor activity"/>
    <property type="evidence" value="ECO:0007669"/>
    <property type="project" value="UniProtKB-KW"/>
</dbReference>
<feature type="compositionally biased region" description="Low complexity" evidence="6">
    <location>
        <begin position="286"/>
        <end position="309"/>
    </location>
</feature>
<dbReference type="GO" id="GO:0006352">
    <property type="term" value="P:DNA-templated transcription initiation"/>
    <property type="evidence" value="ECO:0007669"/>
    <property type="project" value="InterPro"/>
</dbReference>
<dbReference type="RefSeq" id="WP_145277515.1">
    <property type="nucleotide sequence ID" value="NZ_CP036426.1"/>
</dbReference>
<dbReference type="OrthoDB" id="291047at2"/>
<dbReference type="SUPFAM" id="SSF88946">
    <property type="entry name" value="Sigma2 domain of RNA polymerase sigma factors"/>
    <property type="match status" value="1"/>
</dbReference>
<dbReference type="EMBL" id="CP036426">
    <property type="protein sequence ID" value="QDV38760.1"/>
    <property type="molecule type" value="Genomic_DNA"/>
</dbReference>
<keyword evidence="10" id="KW-1185">Reference proteome</keyword>
<sequence length="455" mass="48333">MTTLRGRIPARELRLIFGGGALGHLTDGELLERFVRDPGAGGEQAFGALVDRHGPMVLRVCRGILRDPADADDACQATFLVLARKAGSLWTRDSIGPWLLGVARRVSHRSRCDDARRRRHERGAGALRSSVEPGDPPDDFEPVLVEEVDRLPDRFRSPIVLCHLQGLTHEQAADRLGWPVGTVRSRLARGRDRLRARLEGRGISPLAVLPPASAAKAGAIRAALSEATTEAAARVAAGGLAVAGASPAASGLARSILRTMIMTTTLKLAAASLALGLVATGAAGLASPPSEGGPLAGASPASSPRATGPAPAPAPAPARRPVEPPQSEAERIAGEFLDAGSELFDAKDAPRLADTYATDGEIHLISKNGGEVRTDVKRGRAAVEQFYADLFRKAGSIDSENTVEFARQISPDVLVVNGRFRPNAGERELPFVQMRVKQGDRWLLRTLWLFLNPEG</sequence>
<comment type="subunit">
    <text evidence="2">Interacts transiently with the RNA polymerase catalytic core formed by RpoA, RpoB, RpoC and RpoZ (2 alpha, 1 beta, 1 beta' and 1 omega subunit) to form the RNA polymerase holoenzyme that can initiate transcription.</text>
</comment>
<dbReference type="Gene3D" id="1.10.10.10">
    <property type="entry name" value="Winged helix-like DNA-binding domain superfamily/Winged helix DNA-binding domain"/>
    <property type="match status" value="1"/>
</dbReference>
<gene>
    <name evidence="9" type="primary">sigW_9</name>
    <name evidence="9" type="ORF">ElP_67170</name>
</gene>
<proteinExistence type="inferred from homology"/>
<evidence type="ECO:0000256" key="3">
    <source>
        <dbReference type="ARBA" id="ARBA00023015"/>
    </source>
</evidence>